<proteinExistence type="predicted"/>
<comment type="caution">
    <text evidence="6">The sequence shown here is derived from an EMBL/GenBank/DDBJ whole genome shotgun (WGS) entry which is preliminary data.</text>
</comment>
<evidence type="ECO:0000259" key="5">
    <source>
        <dbReference type="SMART" id="SM00849"/>
    </source>
</evidence>
<evidence type="ECO:0000256" key="1">
    <source>
        <dbReference type="ARBA" id="ARBA00001947"/>
    </source>
</evidence>
<feature type="domain" description="Metallo-beta-lactamase" evidence="5">
    <location>
        <begin position="13"/>
        <end position="195"/>
    </location>
</feature>
<protein>
    <submittedName>
        <fullName evidence="6">Glyoxylase-like metal-dependent hydrolase (Beta-lactamase superfamily II)</fullName>
    </submittedName>
</protein>
<dbReference type="GO" id="GO:0046872">
    <property type="term" value="F:metal ion binding"/>
    <property type="evidence" value="ECO:0007669"/>
    <property type="project" value="UniProtKB-KW"/>
</dbReference>
<dbReference type="CDD" id="cd06262">
    <property type="entry name" value="metallo-hydrolase-like_MBL-fold"/>
    <property type="match status" value="1"/>
</dbReference>
<evidence type="ECO:0000256" key="2">
    <source>
        <dbReference type="ARBA" id="ARBA00022723"/>
    </source>
</evidence>
<evidence type="ECO:0000313" key="6">
    <source>
        <dbReference type="EMBL" id="RAJ03965.1"/>
    </source>
</evidence>
<dbReference type="EMBL" id="QLLL01000005">
    <property type="protein sequence ID" value="RAJ03965.1"/>
    <property type="molecule type" value="Genomic_DNA"/>
</dbReference>
<dbReference type="Pfam" id="PF00753">
    <property type="entry name" value="Lactamase_B"/>
    <property type="match status" value="1"/>
</dbReference>
<reference evidence="6 7" key="1">
    <citation type="submission" date="2018-06" db="EMBL/GenBank/DDBJ databases">
        <title>Genomic Encyclopedia of Archaeal and Bacterial Type Strains, Phase II (KMG-II): from individual species to whole genera.</title>
        <authorList>
            <person name="Goeker M."/>
        </authorList>
    </citation>
    <scope>NUCLEOTIDE SEQUENCE [LARGE SCALE GENOMIC DNA]</scope>
    <source>
        <strain evidence="6 7">DSM 23857</strain>
    </source>
</reference>
<dbReference type="GO" id="GO:0016787">
    <property type="term" value="F:hydrolase activity"/>
    <property type="evidence" value="ECO:0007669"/>
    <property type="project" value="UniProtKB-KW"/>
</dbReference>
<dbReference type="InterPro" id="IPR036866">
    <property type="entry name" value="RibonucZ/Hydroxyglut_hydro"/>
</dbReference>
<evidence type="ECO:0000256" key="3">
    <source>
        <dbReference type="ARBA" id="ARBA00022801"/>
    </source>
</evidence>
<evidence type="ECO:0000313" key="7">
    <source>
        <dbReference type="Proteomes" id="UP000249547"/>
    </source>
</evidence>
<dbReference type="SUPFAM" id="SSF56281">
    <property type="entry name" value="Metallo-hydrolase/oxidoreductase"/>
    <property type="match status" value="1"/>
</dbReference>
<dbReference type="SMART" id="SM00849">
    <property type="entry name" value="Lactamase_B"/>
    <property type="match status" value="1"/>
</dbReference>
<gene>
    <name evidence="6" type="ORF">LX64_02842</name>
</gene>
<dbReference type="OrthoDB" id="9802248at2"/>
<dbReference type="PANTHER" id="PTHR46233">
    <property type="entry name" value="HYDROXYACYLGLUTATHIONE HYDROLASE GLOC"/>
    <property type="match status" value="1"/>
</dbReference>
<comment type="cofactor">
    <cofactor evidence="1">
        <name>Zn(2+)</name>
        <dbReference type="ChEBI" id="CHEBI:29105"/>
    </cofactor>
</comment>
<evidence type="ECO:0000256" key="4">
    <source>
        <dbReference type="ARBA" id="ARBA00022833"/>
    </source>
</evidence>
<keyword evidence="7" id="KW-1185">Reference proteome</keyword>
<dbReference type="RefSeq" id="WP_111598287.1">
    <property type="nucleotide sequence ID" value="NZ_QLLL01000005.1"/>
</dbReference>
<dbReference type="InterPro" id="IPR001279">
    <property type="entry name" value="Metallo-B-lactamas"/>
</dbReference>
<keyword evidence="3 6" id="KW-0378">Hydrolase</keyword>
<dbReference type="InterPro" id="IPR051453">
    <property type="entry name" value="MBL_Glyoxalase_II"/>
</dbReference>
<accession>A0A327QIZ7</accession>
<dbReference type="Proteomes" id="UP000249547">
    <property type="component" value="Unassembled WGS sequence"/>
</dbReference>
<dbReference type="AlphaFoldDB" id="A0A327QIZ7"/>
<sequence>MIEIQHFTFSPFQENTYLLINEENKCIVIDPGCYFDYERTELLQFIATRKLEVEMLWNTHCHLDHVFGNHLICNTFNVLPVFHPLEQVIFDRQTQTGLTYGLPFPASPQAVEFFHDEQIIKWGQNEIKVILTPGHSPGSVSFYCEKQAFLISGDVLFYESVGRTDFQGCNHADLMDSIKNKLFRLPGQVKVYPGHGPSTTIQHEIEHNPFIS</sequence>
<keyword evidence="2" id="KW-0479">Metal-binding</keyword>
<dbReference type="Gene3D" id="3.60.15.10">
    <property type="entry name" value="Ribonuclease Z/Hydroxyacylglutathione hydrolase-like"/>
    <property type="match status" value="1"/>
</dbReference>
<name>A0A327QIZ7_9BACT</name>
<keyword evidence="4" id="KW-0862">Zinc</keyword>
<organism evidence="6 7">
    <name type="scientific">Chitinophaga skermanii</name>
    <dbReference type="NCBI Taxonomy" id="331697"/>
    <lineage>
        <taxon>Bacteria</taxon>
        <taxon>Pseudomonadati</taxon>
        <taxon>Bacteroidota</taxon>
        <taxon>Chitinophagia</taxon>
        <taxon>Chitinophagales</taxon>
        <taxon>Chitinophagaceae</taxon>
        <taxon>Chitinophaga</taxon>
    </lineage>
</organism>
<dbReference type="PANTHER" id="PTHR46233:SF3">
    <property type="entry name" value="HYDROXYACYLGLUTATHIONE HYDROLASE GLOC"/>
    <property type="match status" value="1"/>
</dbReference>